<sequence length="50" mass="5532">MVASEHPVQLPIAQASKLANMGLVRFQGNEVVPLCNLYRNYFQDVLGGSR</sequence>
<organism evidence="1 2">
    <name type="scientific">Trichocoleus desertorum GB2-A4</name>
    <dbReference type="NCBI Taxonomy" id="2933944"/>
    <lineage>
        <taxon>Bacteria</taxon>
        <taxon>Bacillati</taxon>
        <taxon>Cyanobacteriota</taxon>
        <taxon>Cyanophyceae</taxon>
        <taxon>Leptolyngbyales</taxon>
        <taxon>Trichocoleusaceae</taxon>
        <taxon>Trichocoleus</taxon>
    </lineage>
</organism>
<keyword evidence="2" id="KW-1185">Reference proteome</keyword>
<evidence type="ECO:0000313" key="2">
    <source>
        <dbReference type="Proteomes" id="UP001464891"/>
    </source>
</evidence>
<accession>A0ABV0JFY1</accession>
<dbReference type="Proteomes" id="UP001464891">
    <property type="component" value="Unassembled WGS sequence"/>
</dbReference>
<comment type="caution">
    <text evidence="1">The sequence shown here is derived from an EMBL/GenBank/DDBJ whole genome shotgun (WGS) entry which is preliminary data.</text>
</comment>
<reference evidence="1 2" key="1">
    <citation type="submission" date="2022-04" db="EMBL/GenBank/DDBJ databases">
        <title>Positive selection, recombination, and allopatry shape intraspecific diversity of widespread and dominant cyanobacteria.</title>
        <authorList>
            <person name="Wei J."/>
            <person name="Shu W."/>
            <person name="Hu C."/>
        </authorList>
    </citation>
    <scope>NUCLEOTIDE SEQUENCE [LARGE SCALE GENOMIC DNA]</scope>
    <source>
        <strain evidence="1 2">GB2-A4</strain>
    </source>
</reference>
<name>A0ABV0JFY1_9CYAN</name>
<dbReference type="EMBL" id="JAMPKM010000018">
    <property type="protein sequence ID" value="MEP0819951.1"/>
    <property type="molecule type" value="Genomic_DNA"/>
</dbReference>
<gene>
    <name evidence="1" type="ORF">NC998_22870</name>
</gene>
<protein>
    <submittedName>
        <fullName evidence="1">AAA-like domain-containing protein</fullName>
    </submittedName>
</protein>
<dbReference type="RefSeq" id="WP_199299328.1">
    <property type="nucleotide sequence ID" value="NZ_JAMPKM010000018.1"/>
</dbReference>
<dbReference type="Pfam" id="PF14516">
    <property type="entry name" value="AAA_35"/>
    <property type="match status" value="1"/>
</dbReference>
<evidence type="ECO:0000313" key="1">
    <source>
        <dbReference type="EMBL" id="MEP0819951.1"/>
    </source>
</evidence>
<proteinExistence type="predicted"/>